<keyword evidence="2" id="KW-0812">Transmembrane</keyword>
<name>A0AAN6U065_9PEZI</name>
<keyword evidence="2" id="KW-1133">Transmembrane helix</keyword>
<feature type="compositionally biased region" description="Basic and acidic residues" evidence="1">
    <location>
        <begin position="463"/>
        <end position="477"/>
    </location>
</feature>
<feature type="compositionally biased region" description="Polar residues" evidence="1">
    <location>
        <begin position="447"/>
        <end position="462"/>
    </location>
</feature>
<sequence length="1269" mass="138751">MQPPLSPIQTSKNHGRDVTNPAPSSAPVLPTSPPGNANLAVSAALQGATLAFNKQKKVVEGNNDGGSPSPPIISNQTISTHDNSSSSDSGLTVGPASPVPRNGLRRDNGALLAATQAAREHAVSRPRAAVEPANASVSRQSTGPSGAGNGSLHGPGTSSRPASGGGQSHNNLVAHRLSELHASRNGNTLLSRPVGRSAVDSTRQGTTSPSLIAATLAASRPISPVRGLSPEPNQGGGKVTHRKGPSVGAANIMPGSAGLGTNRGKRMDETEAPDTASIPPTTSLVSLFEKKREKDTVDPVKRRVQPPELRDPGADRQAGMDKAQQPQMVKPKPKPTPKPKPRSTTEIGTLGQSEKRDELPHSMNPLEYARGNDSGDDQDHLLIADSSPQTHGESQRPVEQPKPQANKRPPTPLSSVFARVSSNHISTQPKKLTQTPPLEPPIPPVRRSSTNKMVEPTAQATHVESKSPEIDAFHMLEQEAAPPRRSSYSSASSNDTFVSASSMQSRSISVAKGPNRPLGRPTPPARSSSLRSISIPDLQRTRAPHAPTPNLNLNSLTNAIVASNLASARLTPSQPPPVPAPRRTGRSPGSHSPIKSQRTADSLRSQLTGGGGRHTQQPLPKKTGMLLPTLRGPQQSLSDDEDTRRRRAQQRHHHHHRRVVGGRKHAHHEGARRRWRDEITPRERRRYEAVWASNRGLFLRKGWAVPYQHLPPPSSERHHNQGIASSGGGGAGGEGRRESERMQMQMQMQRVVDASRAVDGTPEADLVVNVVVRDIWSRSRLPADELAEMWELVDRQRRGALGKEEFVVGMWLIDQRLRGRKIPTRVSQSVWDSAGGGHVAMMQFHLSKLDSLSLWQVLLVSSLGALSFALIILYWALFPPLYDRREAREPPAIWVSGWEFKFARMPICTLPKLAGKRYVLNSPALISAAMRCPTLSADAGVALVSKNGLGASDAEMERLRDPKYIEALRKVVCTAMSGEPWRRVAGAALREIAEDTNQLGLGGGICEVPHAGDWLQDVLSRATMTALYGRRNFTRAERIHDVWLFHNHISVLVMNLAPRLLAPQSVAALSRIQAALKEYYEARYDEGPDVSAFVKNRAALKRQIGATSSDLAWGEAEIPWAPLETRSIHLWWMFLHVFARLDYTERVRQEAVEAVRIDGDSAIVDVVKLSKQPFINACVHVVQHLYNNTYLLKKGADVQWLNGVRHLDEDVWGPDPDAFDPEKFMDLGPNDEKKQRGSIMRRQAYLPWPKVRRDQHQMYSQQHGSKVRR</sequence>
<evidence type="ECO:0000256" key="1">
    <source>
        <dbReference type="SAM" id="MobiDB-lite"/>
    </source>
</evidence>
<evidence type="ECO:0000259" key="3">
    <source>
        <dbReference type="PROSITE" id="PS50031"/>
    </source>
</evidence>
<accession>A0AAN6U065</accession>
<dbReference type="GO" id="GO:0004497">
    <property type="term" value="F:monooxygenase activity"/>
    <property type="evidence" value="ECO:0007669"/>
    <property type="project" value="InterPro"/>
</dbReference>
<feature type="compositionally biased region" description="Basic residues" evidence="1">
    <location>
        <begin position="331"/>
        <end position="341"/>
    </location>
</feature>
<dbReference type="AlphaFoldDB" id="A0AAN6U065"/>
<dbReference type="InterPro" id="IPR011992">
    <property type="entry name" value="EF-hand-dom_pair"/>
</dbReference>
<dbReference type="PANTHER" id="PTHR47582">
    <property type="entry name" value="P450, PUTATIVE (EUROFUNG)-RELATED"/>
    <property type="match status" value="1"/>
</dbReference>
<keyword evidence="5" id="KW-1185">Reference proteome</keyword>
<feature type="compositionally biased region" description="Polar residues" evidence="1">
    <location>
        <begin position="72"/>
        <end position="83"/>
    </location>
</feature>
<feature type="compositionally biased region" description="Polar residues" evidence="1">
    <location>
        <begin position="135"/>
        <end position="144"/>
    </location>
</feature>
<evidence type="ECO:0000313" key="5">
    <source>
        <dbReference type="Proteomes" id="UP001302602"/>
    </source>
</evidence>
<reference evidence="4" key="2">
    <citation type="submission" date="2023-05" db="EMBL/GenBank/DDBJ databases">
        <authorList>
            <consortium name="Lawrence Berkeley National Laboratory"/>
            <person name="Steindorff A."/>
            <person name="Hensen N."/>
            <person name="Bonometti L."/>
            <person name="Westerberg I."/>
            <person name="Brannstrom I.O."/>
            <person name="Guillou S."/>
            <person name="Cros-Aarteil S."/>
            <person name="Calhoun S."/>
            <person name="Haridas S."/>
            <person name="Kuo A."/>
            <person name="Mondo S."/>
            <person name="Pangilinan J."/>
            <person name="Riley R."/>
            <person name="Labutti K."/>
            <person name="Andreopoulos B."/>
            <person name="Lipzen A."/>
            <person name="Chen C."/>
            <person name="Yanf M."/>
            <person name="Daum C."/>
            <person name="Ng V."/>
            <person name="Clum A."/>
            <person name="Ohm R."/>
            <person name="Martin F."/>
            <person name="Silar P."/>
            <person name="Natvig D."/>
            <person name="Lalanne C."/>
            <person name="Gautier V."/>
            <person name="Ament-Velasquez S.L."/>
            <person name="Kruys A."/>
            <person name="Hutchinson M.I."/>
            <person name="Powell A.J."/>
            <person name="Barry K."/>
            <person name="Miller A.N."/>
            <person name="Grigoriev I.V."/>
            <person name="Debuchy R."/>
            <person name="Gladieux P."/>
            <person name="Thoren M.H."/>
            <person name="Johannesson H."/>
        </authorList>
    </citation>
    <scope>NUCLEOTIDE SEQUENCE</scope>
    <source>
        <strain evidence="4">CBS 731.68</strain>
    </source>
</reference>
<feature type="compositionally biased region" description="Polar residues" evidence="1">
    <location>
        <begin position="199"/>
        <end position="210"/>
    </location>
</feature>
<dbReference type="SUPFAM" id="SSF48264">
    <property type="entry name" value="Cytochrome P450"/>
    <property type="match status" value="1"/>
</dbReference>
<proteinExistence type="predicted"/>
<dbReference type="EMBL" id="MU853228">
    <property type="protein sequence ID" value="KAK4123859.1"/>
    <property type="molecule type" value="Genomic_DNA"/>
</dbReference>
<dbReference type="SMART" id="SM00027">
    <property type="entry name" value="EH"/>
    <property type="match status" value="1"/>
</dbReference>
<keyword evidence="2" id="KW-0472">Membrane</keyword>
<reference evidence="4" key="1">
    <citation type="journal article" date="2023" name="Mol. Phylogenet. Evol.">
        <title>Genome-scale phylogeny and comparative genomics of the fungal order Sordariales.</title>
        <authorList>
            <person name="Hensen N."/>
            <person name="Bonometti L."/>
            <person name="Westerberg I."/>
            <person name="Brannstrom I.O."/>
            <person name="Guillou S."/>
            <person name="Cros-Aarteil S."/>
            <person name="Calhoun S."/>
            <person name="Haridas S."/>
            <person name="Kuo A."/>
            <person name="Mondo S."/>
            <person name="Pangilinan J."/>
            <person name="Riley R."/>
            <person name="LaButti K."/>
            <person name="Andreopoulos B."/>
            <person name="Lipzen A."/>
            <person name="Chen C."/>
            <person name="Yan M."/>
            <person name="Daum C."/>
            <person name="Ng V."/>
            <person name="Clum A."/>
            <person name="Steindorff A."/>
            <person name="Ohm R.A."/>
            <person name="Martin F."/>
            <person name="Silar P."/>
            <person name="Natvig D.O."/>
            <person name="Lalanne C."/>
            <person name="Gautier V."/>
            <person name="Ament-Velasquez S.L."/>
            <person name="Kruys A."/>
            <person name="Hutchinson M.I."/>
            <person name="Powell A.J."/>
            <person name="Barry K."/>
            <person name="Miller A.N."/>
            <person name="Grigoriev I.V."/>
            <person name="Debuchy R."/>
            <person name="Gladieux P."/>
            <person name="Hiltunen Thoren M."/>
            <person name="Johannesson H."/>
        </authorList>
    </citation>
    <scope>NUCLEOTIDE SEQUENCE</scope>
    <source>
        <strain evidence="4">CBS 731.68</strain>
    </source>
</reference>
<dbReference type="Gene3D" id="1.10.630.10">
    <property type="entry name" value="Cytochrome P450"/>
    <property type="match status" value="1"/>
</dbReference>
<dbReference type="Gene3D" id="1.10.238.10">
    <property type="entry name" value="EF-hand"/>
    <property type="match status" value="1"/>
</dbReference>
<feature type="compositionally biased region" description="Polar residues" evidence="1">
    <location>
        <begin position="494"/>
        <end position="508"/>
    </location>
</feature>
<comment type="caution">
    <text evidence="4">The sequence shown here is derived from an EMBL/GenBank/DDBJ whole genome shotgun (WGS) entry which is preliminary data.</text>
</comment>
<feature type="region of interest" description="Disordered" evidence="1">
    <location>
        <begin position="1"/>
        <end position="35"/>
    </location>
</feature>
<dbReference type="Proteomes" id="UP001302602">
    <property type="component" value="Unassembled WGS sequence"/>
</dbReference>
<dbReference type="SUPFAM" id="SSF47473">
    <property type="entry name" value="EF-hand"/>
    <property type="match status" value="1"/>
</dbReference>
<feature type="compositionally biased region" description="Polar residues" evidence="1">
    <location>
        <begin position="342"/>
        <end position="352"/>
    </location>
</feature>
<feature type="region of interest" description="Disordered" evidence="1">
    <location>
        <begin position="183"/>
        <end position="553"/>
    </location>
</feature>
<feature type="region of interest" description="Disordered" evidence="1">
    <location>
        <begin position="567"/>
        <end position="674"/>
    </location>
</feature>
<dbReference type="CDD" id="cd00052">
    <property type="entry name" value="EH"/>
    <property type="match status" value="1"/>
</dbReference>
<dbReference type="GO" id="GO:0016705">
    <property type="term" value="F:oxidoreductase activity, acting on paired donors, with incorporation or reduction of molecular oxygen"/>
    <property type="evidence" value="ECO:0007669"/>
    <property type="project" value="InterPro"/>
</dbReference>
<dbReference type="GO" id="GO:0005506">
    <property type="term" value="F:iron ion binding"/>
    <property type="evidence" value="ECO:0007669"/>
    <property type="project" value="InterPro"/>
</dbReference>
<gene>
    <name evidence="4" type="ORF">N657DRAFT_671896</name>
</gene>
<feature type="compositionally biased region" description="Basic residues" evidence="1">
    <location>
        <begin position="645"/>
        <end position="674"/>
    </location>
</feature>
<dbReference type="GeneID" id="87832376"/>
<dbReference type="PROSITE" id="PS50031">
    <property type="entry name" value="EH"/>
    <property type="match status" value="1"/>
</dbReference>
<dbReference type="InterPro" id="IPR036396">
    <property type="entry name" value="Cyt_P450_sf"/>
</dbReference>
<organism evidence="4 5">
    <name type="scientific">Parathielavia appendiculata</name>
    <dbReference type="NCBI Taxonomy" id="2587402"/>
    <lineage>
        <taxon>Eukaryota</taxon>
        <taxon>Fungi</taxon>
        <taxon>Dikarya</taxon>
        <taxon>Ascomycota</taxon>
        <taxon>Pezizomycotina</taxon>
        <taxon>Sordariomycetes</taxon>
        <taxon>Sordariomycetidae</taxon>
        <taxon>Sordariales</taxon>
        <taxon>Chaetomiaceae</taxon>
        <taxon>Parathielavia</taxon>
    </lineage>
</organism>
<feature type="region of interest" description="Disordered" evidence="1">
    <location>
        <begin position="712"/>
        <end position="742"/>
    </location>
</feature>
<dbReference type="InterPro" id="IPR001128">
    <property type="entry name" value="Cyt_P450"/>
</dbReference>
<evidence type="ECO:0000313" key="4">
    <source>
        <dbReference type="EMBL" id="KAK4123859.1"/>
    </source>
</evidence>
<feature type="compositionally biased region" description="Polar residues" evidence="1">
    <location>
        <begin position="587"/>
        <end position="607"/>
    </location>
</feature>
<feature type="compositionally biased region" description="Low complexity" evidence="1">
    <location>
        <begin position="480"/>
        <end position="493"/>
    </location>
</feature>
<protein>
    <recommendedName>
        <fullName evidence="3">EH domain-containing protein</fullName>
    </recommendedName>
</protein>
<feature type="domain" description="EH" evidence="3">
    <location>
        <begin position="773"/>
        <end position="837"/>
    </location>
</feature>
<feature type="compositionally biased region" description="Basic and acidic residues" evidence="1">
    <location>
        <begin position="288"/>
        <end position="301"/>
    </location>
</feature>
<dbReference type="GO" id="GO:0020037">
    <property type="term" value="F:heme binding"/>
    <property type="evidence" value="ECO:0007669"/>
    <property type="project" value="InterPro"/>
</dbReference>
<dbReference type="Pfam" id="PF00067">
    <property type="entry name" value="p450"/>
    <property type="match status" value="1"/>
</dbReference>
<feature type="compositionally biased region" description="Polar residues" evidence="1">
    <location>
        <begin position="420"/>
        <end position="435"/>
    </location>
</feature>
<dbReference type="RefSeq" id="XP_062647630.1">
    <property type="nucleotide sequence ID" value="XM_062795608.1"/>
</dbReference>
<evidence type="ECO:0000256" key="2">
    <source>
        <dbReference type="SAM" id="Phobius"/>
    </source>
</evidence>
<dbReference type="Pfam" id="PF12763">
    <property type="entry name" value="EH"/>
    <property type="match status" value="1"/>
</dbReference>
<dbReference type="PANTHER" id="PTHR47582:SF1">
    <property type="entry name" value="P450, PUTATIVE (EUROFUNG)-RELATED"/>
    <property type="match status" value="1"/>
</dbReference>
<feature type="transmembrane region" description="Helical" evidence="2">
    <location>
        <begin position="854"/>
        <end position="878"/>
    </location>
</feature>
<dbReference type="InterPro" id="IPR000261">
    <property type="entry name" value="EH_dom"/>
</dbReference>
<dbReference type="InterPro" id="IPR053007">
    <property type="entry name" value="CYP450_monoxygenase_sec-met"/>
</dbReference>
<feature type="region of interest" description="Disordered" evidence="1">
    <location>
        <begin position="58"/>
        <end position="170"/>
    </location>
</feature>